<protein>
    <submittedName>
        <fullName evidence="2">Uncharacterized protein</fullName>
    </submittedName>
</protein>
<comment type="caution">
    <text evidence="2">The sequence shown here is derived from an EMBL/GenBank/DDBJ whole genome shotgun (WGS) entry which is preliminary data.</text>
</comment>
<proteinExistence type="predicted"/>
<sequence>MQFTFQQTQGCRGKTSQKYQVICRSGEEVGNDQSQRAFGARYYDRNPHERSPIEQEFARNKAQRGDDD</sequence>
<reference evidence="2 3" key="1">
    <citation type="submission" date="2018-06" db="EMBL/GenBank/DDBJ databases">
        <title>Comparative genomics of Brasilonema spp. strains.</title>
        <authorList>
            <person name="Alvarenga D.O."/>
            <person name="Fiore M.F."/>
            <person name="Varani A.M."/>
        </authorList>
    </citation>
    <scope>NUCLEOTIDE SEQUENCE [LARGE SCALE GENOMIC DNA]</scope>
    <source>
        <strain evidence="2 3">SPC951</strain>
    </source>
</reference>
<organism evidence="2 3">
    <name type="scientific">Brasilonema bromeliae SPC951</name>
    <dbReference type="NCBI Taxonomy" id="385972"/>
    <lineage>
        <taxon>Bacteria</taxon>
        <taxon>Bacillati</taxon>
        <taxon>Cyanobacteriota</taxon>
        <taxon>Cyanophyceae</taxon>
        <taxon>Nostocales</taxon>
        <taxon>Scytonemataceae</taxon>
        <taxon>Brasilonema</taxon>
        <taxon>Bromeliae group (in: Brasilonema)</taxon>
    </lineage>
</organism>
<accession>A0ABX1PDY3</accession>
<gene>
    <name evidence="2" type="ORF">DP116_22105</name>
</gene>
<dbReference type="RefSeq" id="WP_169157206.1">
    <property type="nucleotide sequence ID" value="NZ_CAWPJE010000208.1"/>
</dbReference>
<evidence type="ECO:0000313" key="3">
    <source>
        <dbReference type="Proteomes" id="UP000718564"/>
    </source>
</evidence>
<feature type="region of interest" description="Disordered" evidence="1">
    <location>
        <begin position="27"/>
        <end position="68"/>
    </location>
</feature>
<keyword evidence="3" id="KW-1185">Reference proteome</keyword>
<evidence type="ECO:0000256" key="1">
    <source>
        <dbReference type="SAM" id="MobiDB-lite"/>
    </source>
</evidence>
<dbReference type="EMBL" id="QMEB01000211">
    <property type="protein sequence ID" value="NMG21997.1"/>
    <property type="molecule type" value="Genomic_DNA"/>
</dbReference>
<feature type="compositionally biased region" description="Basic and acidic residues" evidence="1">
    <location>
        <begin position="42"/>
        <end position="68"/>
    </location>
</feature>
<name>A0ABX1PDY3_9CYAN</name>
<evidence type="ECO:0000313" key="2">
    <source>
        <dbReference type="EMBL" id="NMG21997.1"/>
    </source>
</evidence>
<dbReference type="Proteomes" id="UP000718564">
    <property type="component" value="Unassembled WGS sequence"/>
</dbReference>